<dbReference type="SUPFAM" id="SSF51735">
    <property type="entry name" value="NAD(P)-binding Rossmann-fold domains"/>
    <property type="match status" value="1"/>
</dbReference>
<keyword evidence="2" id="KW-0560">Oxidoreductase</keyword>
<dbReference type="InterPro" id="IPR057326">
    <property type="entry name" value="KR_dom"/>
</dbReference>
<protein>
    <submittedName>
        <fullName evidence="5">SDR family oxidoreductase</fullName>
    </submittedName>
</protein>
<comment type="caution">
    <text evidence="5">The sequence shown here is derived from an EMBL/GenBank/DDBJ whole genome shotgun (WGS) entry which is preliminary data.</text>
</comment>
<dbReference type="CDD" id="cd05233">
    <property type="entry name" value="SDR_c"/>
    <property type="match status" value="1"/>
</dbReference>
<evidence type="ECO:0000256" key="2">
    <source>
        <dbReference type="ARBA" id="ARBA00023002"/>
    </source>
</evidence>
<dbReference type="InterPro" id="IPR002347">
    <property type="entry name" value="SDR_fam"/>
</dbReference>
<dbReference type="PANTHER" id="PTHR42901">
    <property type="entry name" value="ALCOHOL DEHYDROGENASE"/>
    <property type="match status" value="1"/>
</dbReference>
<proteinExistence type="inferred from homology"/>
<evidence type="ECO:0000256" key="3">
    <source>
        <dbReference type="RuleBase" id="RU000363"/>
    </source>
</evidence>
<organism evidence="5 6">
    <name type="scientific">Caulobacter segnis</name>
    <dbReference type="NCBI Taxonomy" id="88688"/>
    <lineage>
        <taxon>Bacteria</taxon>
        <taxon>Pseudomonadati</taxon>
        <taxon>Pseudomonadota</taxon>
        <taxon>Alphaproteobacteria</taxon>
        <taxon>Caulobacterales</taxon>
        <taxon>Caulobacteraceae</taxon>
        <taxon>Caulobacter</taxon>
    </lineage>
</organism>
<dbReference type="Gene3D" id="3.40.50.720">
    <property type="entry name" value="NAD(P)-binding Rossmann-like Domain"/>
    <property type="match status" value="1"/>
</dbReference>
<dbReference type="PIRSF" id="PIRSF000126">
    <property type="entry name" value="11-beta-HSD1"/>
    <property type="match status" value="1"/>
</dbReference>
<dbReference type="RefSeq" id="WP_304278018.1">
    <property type="nucleotide sequence ID" value="NZ_QFQZ01000034.1"/>
</dbReference>
<evidence type="ECO:0000313" key="5">
    <source>
        <dbReference type="EMBL" id="PZR33938.1"/>
    </source>
</evidence>
<dbReference type="InterPro" id="IPR020904">
    <property type="entry name" value="Sc_DH/Rdtase_CS"/>
</dbReference>
<reference evidence="5 6" key="1">
    <citation type="submission" date="2017-08" db="EMBL/GenBank/DDBJ databases">
        <title>Infants hospitalized years apart are colonized by the same room-sourced microbial strains.</title>
        <authorList>
            <person name="Brooks B."/>
            <person name="Olm M.R."/>
            <person name="Firek B.A."/>
            <person name="Baker R."/>
            <person name="Thomas B.C."/>
            <person name="Morowitz M.J."/>
            <person name="Banfield J.F."/>
        </authorList>
    </citation>
    <scope>NUCLEOTIDE SEQUENCE [LARGE SCALE GENOMIC DNA]</scope>
    <source>
        <strain evidence="5">S2_003_000_R2_4</strain>
    </source>
</reference>
<dbReference type="InterPro" id="IPR036291">
    <property type="entry name" value="NAD(P)-bd_dom_sf"/>
</dbReference>
<name>A0A2W5WJE0_9CAUL</name>
<dbReference type="PRINTS" id="PR00081">
    <property type="entry name" value="GDHRDH"/>
</dbReference>
<dbReference type="Pfam" id="PF00106">
    <property type="entry name" value="adh_short"/>
    <property type="match status" value="1"/>
</dbReference>
<gene>
    <name evidence="5" type="ORF">DI526_11915</name>
</gene>
<dbReference type="AlphaFoldDB" id="A0A2W5WJE0"/>
<dbReference type="Proteomes" id="UP000249393">
    <property type="component" value="Unassembled WGS sequence"/>
</dbReference>
<sequence>MSDTSTSSAPGGAALITGASTGIGAVYADRLAKRGHDLILVARDEARLNALAERLRGETGVKVEVIKADLTDKADLVKLEQRLAADTAITVLVNNAGVAGAGDFVGSEPDAFEKMIQLNVVAVTRLASAAARNFVPRNAGTIINLASVVGLMPELNMPVYGATKAYVTYLTQALRAQFGDSAVRLQAVLPGATRTEIWERSGSDINAMDPNMVMDVDDMVDAALAGFDQGELVTIPSLPDAADWTHALAAKAKLYPNLSRSQPAARFKTA</sequence>
<evidence type="ECO:0000259" key="4">
    <source>
        <dbReference type="SMART" id="SM00822"/>
    </source>
</evidence>
<dbReference type="SMART" id="SM00822">
    <property type="entry name" value="PKS_KR"/>
    <property type="match status" value="1"/>
</dbReference>
<evidence type="ECO:0000313" key="6">
    <source>
        <dbReference type="Proteomes" id="UP000249393"/>
    </source>
</evidence>
<dbReference type="PROSITE" id="PS00061">
    <property type="entry name" value="ADH_SHORT"/>
    <property type="match status" value="1"/>
</dbReference>
<accession>A0A2W5WJE0</accession>
<dbReference type="GO" id="GO:0016491">
    <property type="term" value="F:oxidoreductase activity"/>
    <property type="evidence" value="ECO:0007669"/>
    <property type="project" value="UniProtKB-KW"/>
</dbReference>
<dbReference type="PANTHER" id="PTHR42901:SF1">
    <property type="entry name" value="ALCOHOL DEHYDROGENASE"/>
    <property type="match status" value="1"/>
</dbReference>
<feature type="domain" description="Ketoreductase" evidence="4">
    <location>
        <begin position="12"/>
        <end position="191"/>
    </location>
</feature>
<dbReference type="EMBL" id="QFQZ01000034">
    <property type="protein sequence ID" value="PZR33938.1"/>
    <property type="molecule type" value="Genomic_DNA"/>
</dbReference>
<comment type="similarity">
    <text evidence="1 3">Belongs to the short-chain dehydrogenases/reductases (SDR) family.</text>
</comment>
<dbReference type="PRINTS" id="PR00080">
    <property type="entry name" value="SDRFAMILY"/>
</dbReference>
<evidence type="ECO:0000256" key="1">
    <source>
        <dbReference type="ARBA" id="ARBA00006484"/>
    </source>
</evidence>